<dbReference type="PRINTS" id="PR00413">
    <property type="entry name" value="HADHALOGNASE"/>
</dbReference>
<evidence type="ECO:0000313" key="2">
    <source>
        <dbReference type="Proteomes" id="UP000594637"/>
    </source>
</evidence>
<accession>A0A7T0LIJ9</accession>
<dbReference type="PANTHER" id="PTHR43611">
    <property type="entry name" value="ALPHA-D-GLUCOSE 1-PHOSPHATE PHOSPHATASE"/>
    <property type="match status" value="1"/>
</dbReference>
<dbReference type="CDD" id="cd02603">
    <property type="entry name" value="HAD_sEH-N_like"/>
    <property type="match status" value="1"/>
</dbReference>
<dbReference type="InterPro" id="IPR023214">
    <property type="entry name" value="HAD_sf"/>
</dbReference>
<dbReference type="RefSeq" id="WP_166854997.1">
    <property type="nucleotide sequence ID" value="NZ_CP063989.1"/>
</dbReference>
<dbReference type="Proteomes" id="UP000594637">
    <property type="component" value="Chromosome"/>
</dbReference>
<protein>
    <submittedName>
        <fullName evidence="1">HAD family phosphatase</fullName>
    </submittedName>
</protein>
<sequence>MERTSTPAIDAVILDWGNVLHRWQAHRAVEGRIDPAVWEEMTASGEFTRWNLRWDAGATREEVLDALAAEQPTRPDKVEVMRTYWDHFEDTLTEPIPGTAPLVRTLLDAGTGVYCLTNFNHLLWRHGQGRVPELARFDGIVVSGRERLVKPGARIYRLLLERYGLTAERTLFVDDSAANVAGARAVGLVTHHFTTAAALHEDLAARGLLPAALD</sequence>
<dbReference type="SFLD" id="SFLDS00003">
    <property type="entry name" value="Haloacid_Dehalogenase"/>
    <property type="match status" value="1"/>
</dbReference>
<proteinExistence type="predicted"/>
<gene>
    <name evidence="1" type="ORF">ID810_06095</name>
</gene>
<dbReference type="EMBL" id="CP063989">
    <property type="protein sequence ID" value="QPL04411.1"/>
    <property type="molecule type" value="Genomic_DNA"/>
</dbReference>
<dbReference type="PANTHER" id="PTHR43611:SF3">
    <property type="entry name" value="FLAVIN MONONUCLEOTIDE HYDROLASE 1, CHLOROPLATIC"/>
    <property type="match status" value="1"/>
</dbReference>
<organism evidence="1 2">
    <name type="scientific">Actinomyces respiraculi</name>
    <dbReference type="NCBI Taxonomy" id="2744574"/>
    <lineage>
        <taxon>Bacteria</taxon>
        <taxon>Bacillati</taxon>
        <taxon>Actinomycetota</taxon>
        <taxon>Actinomycetes</taxon>
        <taxon>Actinomycetales</taxon>
        <taxon>Actinomycetaceae</taxon>
        <taxon>Actinomyces</taxon>
    </lineage>
</organism>
<dbReference type="Gene3D" id="3.40.50.1000">
    <property type="entry name" value="HAD superfamily/HAD-like"/>
    <property type="match status" value="1"/>
</dbReference>
<dbReference type="NCBIfam" id="TIGR01509">
    <property type="entry name" value="HAD-SF-IA-v3"/>
    <property type="match status" value="1"/>
</dbReference>
<dbReference type="Gene3D" id="1.10.150.240">
    <property type="entry name" value="Putative phosphatase, domain 2"/>
    <property type="match status" value="1"/>
</dbReference>
<dbReference type="InterPro" id="IPR036412">
    <property type="entry name" value="HAD-like_sf"/>
</dbReference>
<dbReference type="InterPro" id="IPR006439">
    <property type="entry name" value="HAD-SF_hydro_IA"/>
</dbReference>
<dbReference type="SFLD" id="SFLDG01129">
    <property type="entry name" value="C1.5:_HAD__Beta-PGM__Phosphata"/>
    <property type="match status" value="1"/>
</dbReference>
<dbReference type="KEGG" id="arep:ID810_06095"/>
<name>A0A7T0LIJ9_9ACTO</name>
<dbReference type="InterPro" id="IPR023198">
    <property type="entry name" value="PGP-like_dom2"/>
</dbReference>
<keyword evidence="2" id="KW-1185">Reference proteome</keyword>
<evidence type="ECO:0000313" key="1">
    <source>
        <dbReference type="EMBL" id="QPL04411.1"/>
    </source>
</evidence>
<reference evidence="1 2" key="1">
    <citation type="submission" date="2020-11" db="EMBL/GenBank/DDBJ databases">
        <title>Actinomyces sp. ZJ750.</title>
        <authorList>
            <person name="Zhou J."/>
        </authorList>
    </citation>
    <scope>NUCLEOTIDE SEQUENCE [LARGE SCALE GENOMIC DNA]</scope>
    <source>
        <strain evidence="1 2">ZJ750</strain>
    </source>
</reference>
<dbReference type="Pfam" id="PF00702">
    <property type="entry name" value="Hydrolase"/>
    <property type="match status" value="1"/>
</dbReference>
<dbReference type="AlphaFoldDB" id="A0A7T0LIJ9"/>
<dbReference type="SUPFAM" id="SSF56784">
    <property type="entry name" value="HAD-like"/>
    <property type="match status" value="1"/>
</dbReference>